<dbReference type="Proteomes" id="UP000825729">
    <property type="component" value="Unassembled WGS sequence"/>
</dbReference>
<feature type="compositionally biased region" description="Basic and acidic residues" evidence="1">
    <location>
        <begin position="485"/>
        <end position="494"/>
    </location>
</feature>
<evidence type="ECO:0000313" key="3">
    <source>
        <dbReference type="Proteomes" id="UP000825729"/>
    </source>
</evidence>
<organism evidence="2 3">
    <name type="scientific">Aristolochia fimbriata</name>
    <name type="common">White veined hardy Dutchman's pipe vine</name>
    <dbReference type="NCBI Taxonomy" id="158543"/>
    <lineage>
        <taxon>Eukaryota</taxon>
        <taxon>Viridiplantae</taxon>
        <taxon>Streptophyta</taxon>
        <taxon>Embryophyta</taxon>
        <taxon>Tracheophyta</taxon>
        <taxon>Spermatophyta</taxon>
        <taxon>Magnoliopsida</taxon>
        <taxon>Magnoliidae</taxon>
        <taxon>Piperales</taxon>
        <taxon>Aristolochiaceae</taxon>
        <taxon>Aristolochia</taxon>
    </lineage>
</organism>
<dbReference type="EMBL" id="JAINDJ010000002">
    <property type="protein sequence ID" value="KAG9455769.1"/>
    <property type="molecule type" value="Genomic_DNA"/>
</dbReference>
<feature type="region of interest" description="Disordered" evidence="1">
    <location>
        <begin position="165"/>
        <end position="188"/>
    </location>
</feature>
<accession>A0AAV7F539</accession>
<dbReference type="PANTHER" id="PTHR33416">
    <property type="entry name" value="NUCLEAR PORE COMPLEX PROTEIN NUP1"/>
    <property type="match status" value="1"/>
</dbReference>
<feature type="region of interest" description="Disordered" evidence="1">
    <location>
        <begin position="66"/>
        <end position="128"/>
    </location>
</feature>
<feature type="region of interest" description="Disordered" evidence="1">
    <location>
        <begin position="302"/>
        <end position="322"/>
    </location>
</feature>
<feature type="compositionally biased region" description="Basic and acidic residues" evidence="1">
    <location>
        <begin position="1"/>
        <end position="10"/>
    </location>
</feature>
<feature type="region of interest" description="Disordered" evidence="1">
    <location>
        <begin position="1"/>
        <end position="44"/>
    </location>
</feature>
<reference evidence="2 3" key="1">
    <citation type="submission" date="2021-07" db="EMBL/GenBank/DDBJ databases">
        <title>The Aristolochia fimbriata genome: insights into angiosperm evolution, floral development and chemical biosynthesis.</title>
        <authorList>
            <person name="Jiao Y."/>
        </authorList>
    </citation>
    <scope>NUCLEOTIDE SEQUENCE [LARGE SCALE GENOMIC DNA]</scope>
    <source>
        <strain evidence="2">IBCAS-2021</strain>
        <tissue evidence="2">Leaf</tissue>
    </source>
</reference>
<feature type="region of interest" description="Disordered" evidence="1">
    <location>
        <begin position="485"/>
        <end position="511"/>
    </location>
</feature>
<dbReference type="GO" id="GO:0071763">
    <property type="term" value="P:nuclear membrane organization"/>
    <property type="evidence" value="ECO:0007669"/>
    <property type="project" value="TreeGrafter"/>
</dbReference>
<dbReference type="AlphaFoldDB" id="A0AAV7F539"/>
<gene>
    <name evidence="2" type="ORF">H6P81_000277</name>
</gene>
<sequence length="722" mass="79007">MAGEGAREEAGASYGGRGVGGKLQTRTHRRPPSTPYDRPAARRKDGWISKFVNPASRLATRFFPSFFSKPDDSVTVDGTDNSNNPELEPSCGDARYNSDNNSAEERSLTPVDVANVSSSRTDLDQEKRADSISEIEQFLQQKTFSRAEFIQLTELLRSRTADLSTDHEHLTRHPDVEHSTKDPDDTKELNHEEFRSPLQEKQVQPFCHRIEKTSSPLLESAEHEETSSSPVEIAKAFMGTRKSEPLSALQNVMLKESNTPNHDNVSSLLPPPSVESPVCWPGAVIQDVPEYLTPQAQRGRIGLHNLPRTPYSRPSKFQGVGERPLNLSSTRLRQQQTPIFGSHQVPKRRNYRVDDDFATVGPVRRKRQLSTDIATPKRDSFSHVIRSSTSRRANFHAFPSSSDFLEREPASTLERSGFLKSSEISKSAIGSASVHPQSSKMAQRILEHLDRAVTSPKEKLEELSLVRARGSGTANSLTDVPRWQPKETVNKEKGPLSVSPEGQNLEQASGVGDADISTFKINTPVLSSGSFNTGFGRKPLEPFQEVHDLQTSSHEDVGRKLSSNQVDYKNSLSSLQNQSTLQMQKPLSISKRPELTSISVAKRDGKQNFSSDGAFCFTFPVSSASGGSAICEPPTPTIVPALASKASQAKEESAIPSFSFTSSSTKKSLSFSFGSTLNSSALDASVPKFSFGSENNKAKISFSAVGAAFAPVTKETLAEPST</sequence>
<proteinExistence type="predicted"/>
<evidence type="ECO:0000313" key="2">
    <source>
        <dbReference type="EMBL" id="KAG9455769.1"/>
    </source>
</evidence>
<dbReference type="GO" id="GO:0005635">
    <property type="term" value="C:nuclear envelope"/>
    <property type="evidence" value="ECO:0007669"/>
    <property type="project" value="TreeGrafter"/>
</dbReference>
<evidence type="ECO:0008006" key="4">
    <source>
        <dbReference type="Google" id="ProtNLM"/>
    </source>
</evidence>
<comment type="caution">
    <text evidence="2">The sequence shown here is derived from an EMBL/GenBank/DDBJ whole genome shotgun (WGS) entry which is preliminary data.</text>
</comment>
<name>A0AAV7F539_ARIFI</name>
<feature type="compositionally biased region" description="Polar residues" evidence="1">
    <location>
        <begin position="76"/>
        <end position="85"/>
    </location>
</feature>
<keyword evidence="3" id="KW-1185">Reference proteome</keyword>
<dbReference type="PANTHER" id="PTHR33416:SF18">
    <property type="entry name" value="NUCLEOPORIN-LIKE PROTEIN"/>
    <property type="match status" value="1"/>
</dbReference>
<evidence type="ECO:0000256" key="1">
    <source>
        <dbReference type="SAM" id="MobiDB-lite"/>
    </source>
</evidence>
<protein>
    <recommendedName>
        <fullName evidence="4">Nuclear pore complex protein NUP1</fullName>
    </recommendedName>
</protein>